<dbReference type="Gene3D" id="3.20.20.450">
    <property type="entry name" value="EAL domain"/>
    <property type="match status" value="1"/>
</dbReference>
<dbReference type="InterPro" id="IPR035919">
    <property type="entry name" value="EAL_sf"/>
</dbReference>
<proteinExistence type="predicted"/>
<organism evidence="2 3">
    <name type="scientific">Candidatus Magnetobacterium bavaricum</name>
    <dbReference type="NCBI Taxonomy" id="29290"/>
    <lineage>
        <taxon>Bacteria</taxon>
        <taxon>Pseudomonadati</taxon>
        <taxon>Nitrospirota</taxon>
        <taxon>Thermodesulfovibrionia</taxon>
        <taxon>Thermodesulfovibrionales</taxon>
        <taxon>Candidatus Magnetobacteriaceae</taxon>
        <taxon>Candidatus Magnetobacterium</taxon>
    </lineage>
</organism>
<evidence type="ECO:0000313" key="3">
    <source>
        <dbReference type="Proteomes" id="UP000033423"/>
    </source>
</evidence>
<reference evidence="2 3" key="1">
    <citation type="submission" date="2015-02" db="EMBL/GenBank/DDBJ databases">
        <title>Single-cell genomics of uncultivated deep-branching MTB reveals a conserved set of magnetosome genes.</title>
        <authorList>
            <person name="Kolinko S."/>
            <person name="Richter M."/>
            <person name="Glockner F.O."/>
            <person name="Brachmann A."/>
            <person name="Schuler D."/>
        </authorList>
    </citation>
    <scope>NUCLEOTIDE SEQUENCE [LARGE SCALE GENOMIC DNA]</scope>
    <source>
        <strain evidence="2">TM-1</strain>
    </source>
</reference>
<accession>A0A0F3GQ49</accession>
<feature type="domain" description="EAL" evidence="1">
    <location>
        <begin position="1"/>
        <end position="51"/>
    </location>
</feature>
<name>A0A0F3GQ49_9BACT</name>
<sequence>MQKALRTVAKYVETPEILKELSVMGIDYAQGYFIGMPSAVIGVSEGVASVVAQGLC</sequence>
<gene>
    <name evidence="2" type="ORF">MBAV_005032</name>
</gene>
<dbReference type="PROSITE" id="PS50883">
    <property type="entry name" value="EAL"/>
    <property type="match status" value="1"/>
</dbReference>
<dbReference type="InterPro" id="IPR001633">
    <property type="entry name" value="EAL_dom"/>
</dbReference>
<comment type="caution">
    <text evidence="2">The sequence shown here is derived from an EMBL/GenBank/DDBJ whole genome shotgun (WGS) entry which is preliminary data.</text>
</comment>
<dbReference type="Proteomes" id="UP000033423">
    <property type="component" value="Unassembled WGS sequence"/>
</dbReference>
<dbReference type="SUPFAM" id="SSF141868">
    <property type="entry name" value="EAL domain-like"/>
    <property type="match status" value="1"/>
</dbReference>
<protein>
    <submittedName>
        <fullName evidence="2">Diguanylate phosphodiesterase, predicted domain protein</fullName>
    </submittedName>
</protein>
<dbReference type="EMBL" id="LACI01002177">
    <property type="protein sequence ID" value="KJU82773.1"/>
    <property type="molecule type" value="Genomic_DNA"/>
</dbReference>
<dbReference type="AlphaFoldDB" id="A0A0F3GQ49"/>
<keyword evidence="3" id="KW-1185">Reference proteome</keyword>
<evidence type="ECO:0000259" key="1">
    <source>
        <dbReference type="PROSITE" id="PS50883"/>
    </source>
</evidence>
<evidence type="ECO:0000313" key="2">
    <source>
        <dbReference type="EMBL" id="KJU82773.1"/>
    </source>
</evidence>